<dbReference type="InterPro" id="IPR006143">
    <property type="entry name" value="RND_pump_MFP"/>
</dbReference>
<feature type="coiled-coil region" evidence="2">
    <location>
        <begin position="178"/>
        <end position="205"/>
    </location>
</feature>
<dbReference type="OrthoDB" id="9781888at2"/>
<gene>
    <name evidence="4" type="ORF">VCO01S_17950</name>
</gene>
<feature type="chain" id="PRO_5021428547" evidence="3">
    <location>
        <begin position="27"/>
        <end position="397"/>
    </location>
</feature>
<evidence type="ECO:0000256" key="3">
    <source>
        <dbReference type="SAM" id="SignalP"/>
    </source>
</evidence>
<dbReference type="GO" id="GO:1990281">
    <property type="term" value="C:efflux pump complex"/>
    <property type="evidence" value="ECO:0007669"/>
    <property type="project" value="TreeGrafter"/>
</dbReference>
<keyword evidence="3" id="KW-0732">Signal</keyword>
<sequence length="397" mass="43407">MKINLKKNATTIAITLAAAGSIFAVASYNGSQMAQAGQPKTVQPPTAPTKIEQDLTITSLSQVAVLKAKTDNYQAQVVGYGETKPRFELELATEVAGRIELLTSEFETGMIVKKGTMLAKMDDTAYQQALAQAKADVTSAQLAFLEEQREGEQAKSEWKRSGIEGEPSSPLVLREPQLASARADLANAKAALDKAQQDLDDTVVRAPFDALIISRDIQPGSYVAVGQSVATLYSVDRVEIELPLSEQQWNNLPNSSTFEDWQVTVTDSYGENQWVAHVERTLQHVEQSTRQRSVIVAVDYPLEQDSPLYPGTFVKATLSGTQVNDLWELPASAISQQGDIWTVDDSGLLHKETASKQFERNDKVYVAPAFDTNEALVVMHPLSSFQEGMKVNPSEEG</sequence>
<protein>
    <submittedName>
        <fullName evidence="4">RND superfamily efflux pump MFP component</fullName>
    </submittedName>
</protein>
<dbReference type="Proteomes" id="UP000318242">
    <property type="component" value="Unassembled WGS sequence"/>
</dbReference>
<dbReference type="RefSeq" id="WP_141271012.1">
    <property type="nucleotide sequence ID" value="NZ_BJLH01000007.1"/>
</dbReference>
<name>A0A4Y3IND6_9VIBR</name>
<feature type="signal peptide" evidence="3">
    <location>
        <begin position="1"/>
        <end position="26"/>
    </location>
</feature>
<keyword evidence="5" id="KW-1185">Reference proteome</keyword>
<comment type="caution">
    <text evidence="4">The sequence shown here is derived from an EMBL/GenBank/DDBJ whole genome shotgun (WGS) entry which is preliminary data.</text>
</comment>
<dbReference type="SUPFAM" id="SSF111369">
    <property type="entry name" value="HlyD-like secretion proteins"/>
    <property type="match status" value="1"/>
</dbReference>
<evidence type="ECO:0000313" key="5">
    <source>
        <dbReference type="Proteomes" id="UP000318242"/>
    </source>
</evidence>
<comment type="similarity">
    <text evidence="1">Belongs to the membrane fusion protein (MFP) (TC 8.A.1) family.</text>
</comment>
<dbReference type="Gene3D" id="1.10.287.470">
    <property type="entry name" value="Helix hairpin bin"/>
    <property type="match status" value="1"/>
</dbReference>
<accession>A0A4Y3IND6</accession>
<evidence type="ECO:0000313" key="4">
    <source>
        <dbReference type="EMBL" id="GEA60602.1"/>
    </source>
</evidence>
<dbReference type="PANTHER" id="PTHR30469:SF12">
    <property type="entry name" value="MULTIDRUG RESISTANCE PROTEIN MDTA"/>
    <property type="match status" value="1"/>
</dbReference>
<reference evidence="4 5" key="1">
    <citation type="submission" date="2019-06" db="EMBL/GenBank/DDBJ databases">
        <title>Whole genome shotgun sequence of Vibrio comitans NBRC 102076.</title>
        <authorList>
            <person name="Hosoyama A."/>
            <person name="Uohara A."/>
            <person name="Ohji S."/>
            <person name="Ichikawa N."/>
        </authorList>
    </citation>
    <scope>NUCLEOTIDE SEQUENCE [LARGE SCALE GENOMIC DNA]</scope>
    <source>
        <strain evidence="4 5">NBRC 102076</strain>
    </source>
</reference>
<organism evidence="4 5">
    <name type="scientific">Vibrio comitans NBRC 102076</name>
    <dbReference type="NCBI Taxonomy" id="1219078"/>
    <lineage>
        <taxon>Bacteria</taxon>
        <taxon>Pseudomonadati</taxon>
        <taxon>Pseudomonadota</taxon>
        <taxon>Gammaproteobacteria</taxon>
        <taxon>Vibrionales</taxon>
        <taxon>Vibrionaceae</taxon>
        <taxon>Vibrio</taxon>
    </lineage>
</organism>
<evidence type="ECO:0000256" key="2">
    <source>
        <dbReference type="SAM" id="Coils"/>
    </source>
</evidence>
<dbReference type="PANTHER" id="PTHR30469">
    <property type="entry name" value="MULTIDRUG RESISTANCE PROTEIN MDTA"/>
    <property type="match status" value="1"/>
</dbReference>
<dbReference type="NCBIfam" id="TIGR01730">
    <property type="entry name" value="RND_mfp"/>
    <property type="match status" value="1"/>
</dbReference>
<dbReference type="EMBL" id="BJLH01000007">
    <property type="protein sequence ID" value="GEA60602.1"/>
    <property type="molecule type" value="Genomic_DNA"/>
</dbReference>
<dbReference type="Gene3D" id="2.40.30.170">
    <property type="match status" value="1"/>
</dbReference>
<keyword evidence="2" id="KW-0175">Coiled coil</keyword>
<proteinExistence type="inferred from homology"/>
<evidence type="ECO:0000256" key="1">
    <source>
        <dbReference type="ARBA" id="ARBA00009477"/>
    </source>
</evidence>
<dbReference type="GO" id="GO:0015562">
    <property type="term" value="F:efflux transmembrane transporter activity"/>
    <property type="evidence" value="ECO:0007669"/>
    <property type="project" value="TreeGrafter"/>
</dbReference>
<dbReference type="AlphaFoldDB" id="A0A4Y3IND6"/>
<dbReference type="Gene3D" id="2.40.50.100">
    <property type="match status" value="1"/>
</dbReference>